<dbReference type="AlphaFoldDB" id="A0A0F8W4E1"/>
<proteinExistence type="predicted"/>
<protein>
    <submittedName>
        <fullName evidence="1">Uncharacterized protein</fullName>
    </submittedName>
</protein>
<name>A0A0F8W4E1_9ZZZZ</name>
<sequence length="39" mass="4691">MIICLTEKVRKLTKFKCLLRESRKIWKEIRAKLLTLISS</sequence>
<feature type="non-terminal residue" evidence="1">
    <location>
        <position position="39"/>
    </location>
</feature>
<dbReference type="EMBL" id="LAZR01067434">
    <property type="protein sequence ID" value="KKK51592.1"/>
    <property type="molecule type" value="Genomic_DNA"/>
</dbReference>
<gene>
    <name evidence="1" type="ORF">LCGC14_3113400</name>
</gene>
<accession>A0A0F8W4E1</accession>
<comment type="caution">
    <text evidence="1">The sequence shown here is derived from an EMBL/GenBank/DDBJ whole genome shotgun (WGS) entry which is preliminary data.</text>
</comment>
<evidence type="ECO:0000313" key="1">
    <source>
        <dbReference type="EMBL" id="KKK51592.1"/>
    </source>
</evidence>
<reference evidence="1" key="1">
    <citation type="journal article" date="2015" name="Nature">
        <title>Complex archaea that bridge the gap between prokaryotes and eukaryotes.</title>
        <authorList>
            <person name="Spang A."/>
            <person name="Saw J.H."/>
            <person name="Jorgensen S.L."/>
            <person name="Zaremba-Niedzwiedzka K."/>
            <person name="Martijn J."/>
            <person name="Lind A.E."/>
            <person name="van Eijk R."/>
            <person name="Schleper C."/>
            <person name="Guy L."/>
            <person name="Ettema T.J."/>
        </authorList>
    </citation>
    <scope>NUCLEOTIDE SEQUENCE</scope>
</reference>
<organism evidence="1">
    <name type="scientific">marine sediment metagenome</name>
    <dbReference type="NCBI Taxonomy" id="412755"/>
    <lineage>
        <taxon>unclassified sequences</taxon>
        <taxon>metagenomes</taxon>
        <taxon>ecological metagenomes</taxon>
    </lineage>
</organism>